<reference evidence="1" key="1">
    <citation type="journal article" date="2019" name="PLoS Negl. Trop. Dis.">
        <title>Revisiting the worldwide diversity of Leptospira species in the environment.</title>
        <authorList>
            <person name="Vincent A.T."/>
            <person name="Schiettekatte O."/>
            <person name="Bourhy P."/>
            <person name="Veyrier F.J."/>
            <person name="Picardeau M."/>
        </authorList>
    </citation>
    <scope>NUCLEOTIDE SEQUENCE [LARGE SCALE GENOMIC DNA]</scope>
    <source>
        <strain evidence="1">201400974</strain>
    </source>
</reference>
<keyword evidence="2" id="KW-1185">Reference proteome</keyword>
<dbReference type="Proteomes" id="UP000298264">
    <property type="component" value="Unassembled WGS sequence"/>
</dbReference>
<evidence type="ECO:0000313" key="2">
    <source>
        <dbReference type="Proteomes" id="UP000298264"/>
    </source>
</evidence>
<dbReference type="EMBL" id="RQHV01000036">
    <property type="protein sequence ID" value="TGN11839.1"/>
    <property type="molecule type" value="Genomic_DNA"/>
</dbReference>
<organism evidence="1 2">
    <name type="scientific">Leptospira ilyithenensis</name>
    <dbReference type="NCBI Taxonomy" id="2484901"/>
    <lineage>
        <taxon>Bacteria</taxon>
        <taxon>Pseudomonadati</taxon>
        <taxon>Spirochaetota</taxon>
        <taxon>Spirochaetia</taxon>
        <taxon>Leptospirales</taxon>
        <taxon>Leptospiraceae</taxon>
        <taxon>Leptospira</taxon>
    </lineage>
</organism>
<accession>A0A4R9LVB3</accession>
<name>A0A4R9LVB3_9LEPT</name>
<protein>
    <submittedName>
        <fullName evidence="1">Uncharacterized protein</fullName>
    </submittedName>
</protein>
<gene>
    <name evidence="1" type="ORF">EHS11_04835</name>
</gene>
<sequence length="254" mass="27571">MQTENPSEQRFTKMRGAQQKIDKVSPLLKAREMFLAVAEAGMPERTRRNTEVTRGRAWNIERLTERRDGLIKWGELRRDAQSIESKSDIATLKAELKATKSSVIDFSTGTESVLSSYDDSLTRLTTKEFIFNEPIQKQAVITQNTSMGLGEFFSKDRSLSEVSKISVSDKVSTMGSFSLGGVAAGIGLVQTDPVIYKTISLVESAAGAVGGFVSSLTGNTSGGQSYSIFNAASLAKTILLGKISNILDKTNLVL</sequence>
<dbReference type="AlphaFoldDB" id="A0A4R9LVB3"/>
<evidence type="ECO:0000313" key="1">
    <source>
        <dbReference type="EMBL" id="TGN11839.1"/>
    </source>
</evidence>
<dbReference type="OrthoDB" id="345532at2"/>
<comment type="caution">
    <text evidence="1">The sequence shown here is derived from an EMBL/GenBank/DDBJ whole genome shotgun (WGS) entry which is preliminary data.</text>
</comment>
<dbReference type="RefSeq" id="WP_135763287.1">
    <property type="nucleotide sequence ID" value="NZ_RQHV01000036.1"/>
</dbReference>
<proteinExistence type="predicted"/>